<accession>A0ABW5X2Z1</accession>
<dbReference type="Pfam" id="PF03629">
    <property type="entry name" value="SASA"/>
    <property type="match status" value="1"/>
</dbReference>
<evidence type="ECO:0000256" key="1">
    <source>
        <dbReference type="ARBA" id="ARBA00022801"/>
    </source>
</evidence>
<reference evidence="5" key="1">
    <citation type="journal article" date="2019" name="Int. J. Syst. Evol. Microbiol.">
        <title>The Global Catalogue of Microorganisms (GCM) 10K type strain sequencing project: providing services to taxonomists for standard genome sequencing and annotation.</title>
        <authorList>
            <consortium name="The Broad Institute Genomics Platform"/>
            <consortium name="The Broad Institute Genome Sequencing Center for Infectious Disease"/>
            <person name="Wu L."/>
            <person name="Ma J."/>
        </authorList>
    </citation>
    <scope>NUCLEOTIDE SEQUENCE [LARGE SCALE GENOMIC DNA]</scope>
    <source>
        <strain evidence="5">KCTC 52925</strain>
    </source>
</reference>
<dbReference type="Pfam" id="PF07470">
    <property type="entry name" value="Glyco_hydro_88"/>
    <property type="match status" value="1"/>
</dbReference>
<dbReference type="Gene3D" id="3.40.50.1110">
    <property type="entry name" value="SGNH hydrolase"/>
    <property type="match status" value="1"/>
</dbReference>
<evidence type="ECO:0000313" key="4">
    <source>
        <dbReference type="EMBL" id="MFD2832950.1"/>
    </source>
</evidence>
<comment type="caution">
    <text evidence="4">The sequence shown here is derived from an EMBL/GenBank/DDBJ whole genome shotgun (WGS) entry which is preliminary data.</text>
</comment>
<dbReference type="SUPFAM" id="SSF48208">
    <property type="entry name" value="Six-hairpin glycosidases"/>
    <property type="match status" value="1"/>
</dbReference>
<dbReference type="InterPro" id="IPR036514">
    <property type="entry name" value="SGNH_hydro_sf"/>
</dbReference>
<dbReference type="PANTHER" id="PTHR36845">
    <property type="entry name" value="HYDROLASE, PUTATIVE (AFU_ORTHOLOGUE AFUA_7G05090)-RELATED"/>
    <property type="match status" value="1"/>
</dbReference>
<feature type="domain" description="Sialate O-acetylesterase" evidence="3">
    <location>
        <begin position="26"/>
        <end position="252"/>
    </location>
</feature>
<evidence type="ECO:0000256" key="2">
    <source>
        <dbReference type="ARBA" id="ARBA00038358"/>
    </source>
</evidence>
<proteinExistence type="inferred from homology"/>
<sequence length="634" mass="72141">MTKVYPPIFLLILLLVATPNVLAQQKSLFLLIGQSNMAGRGDYESLEDTLLIQNVFILNEKGVFEPAKNPLNRYSTIRKTNNPDLQKIGIGQTFASGISEALQDSVYLIVNAKGGTHIEKFLKGGDHAYYESIVNRTKNALKNNPELSLDAILWHQGESNSGNPSNYLENLRTLIEDLRTDFDLPNLPVIVGQLGMWRDHYSEIRGLIRTIPSQIPNTFLVSSEGLTNKDKAHFDTKSYKEFGKRYANIYLKEKYLTHKILQRLEPAFQLPIEPDKIPRSLEEDGTMRLVKGRDWCSGFFPGVLWYTYELSGRKDFKQLAAKWTRLIEDQKTNAGTHDMGFKISSSFGNAYQITKDPYYREVILESAKTLATRYNEKVGSIRSWDHHQDKWSFPVIIDNMMNLELLFNATQLSGDSTYYKIAYKHANTTLKNHFRADNSSFHVVDYNPTTGKVQSKATHQGLKDSSAWARGQAWGLYGFTMAYRFTGDKKFLNQALKIYDFIFNNPNLPDDLVPYWDYNVDTSGNPPRDASAAAIAASALYELAGYTGDEMMIAKADKIIEILGSDAYLAKANAKHVFILDHSTGNKNRDDEVDTPIIYADYYFLEALLRKRREQQGSKVIKKEENVIINKQEQ</sequence>
<comment type="similarity">
    <text evidence="2">Belongs to the glycosyl hydrolase 88 family.</text>
</comment>
<dbReference type="Gene3D" id="1.50.10.10">
    <property type="match status" value="1"/>
</dbReference>
<dbReference type="InterPro" id="IPR012341">
    <property type="entry name" value="6hp_glycosidase-like_sf"/>
</dbReference>
<gene>
    <name evidence="4" type="ORF">ACFSYS_06585</name>
</gene>
<dbReference type="InterPro" id="IPR005181">
    <property type="entry name" value="SASA"/>
</dbReference>
<keyword evidence="1" id="KW-0378">Hydrolase</keyword>
<protein>
    <submittedName>
        <fullName evidence="4">Sialate O-acetylesterase</fullName>
    </submittedName>
</protein>
<dbReference type="RefSeq" id="WP_251741407.1">
    <property type="nucleotide sequence ID" value="NZ_JBHUOJ010000012.1"/>
</dbReference>
<dbReference type="EMBL" id="JBHUOJ010000012">
    <property type="protein sequence ID" value="MFD2832950.1"/>
    <property type="molecule type" value="Genomic_DNA"/>
</dbReference>
<dbReference type="InterPro" id="IPR010905">
    <property type="entry name" value="Glyco_hydro_88"/>
</dbReference>
<dbReference type="Proteomes" id="UP001597438">
    <property type="component" value="Unassembled WGS sequence"/>
</dbReference>
<dbReference type="InterPro" id="IPR052369">
    <property type="entry name" value="UG_Glycosaminoglycan_Hydrolase"/>
</dbReference>
<evidence type="ECO:0000259" key="3">
    <source>
        <dbReference type="Pfam" id="PF03629"/>
    </source>
</evidence>
<evidence type="ECO:0000313" key="5">
    <source>
        <dbReference type="Proteomes" id="UP001597438"/>
    </source>
</evidence>
<dbReference type="InterPro" id="IPR008928">
    <property type="entry name" value="6-hairpin_glycosidase_sf"/>
</dbReference>
<organism evidence="4 5">
    <name type="scientific">Christiangramia antarctica</name>
    <dbReference type="NCBI Taxonomy" id="2058158"/>
    <lineage>
        <taxon>Bacteria</taxon>
        <taxon>Pseudomonadati</taxon>
        <taxon>Bacteroidota</taxon>
        <taxon>Flavobacteriia</taxon>
        <taxon>Flavobacteriales</taxon>
        <taxon>Flavobacteriaceae</taxon>
        <taxon>Christiangramia</taxon>
    </lineage>
</organism>
<dbReference type="SUPFAM" id="SSF52266">
    <property type="entry name" value="SGNH hydrolase"/>
    <property type="match status" value="1"/>
</dbReference>
<keyword evidence="5" id="KW-1185">Reference proteome</keyword>
<name>A0ABW5X2Z1_9FLAO</name>
<dbReference type="PANTHER" id="PTHR36845:SF1">
    <property type="entry name" value="HYDROLASE, PUTATIVE (AFU_ORTHOLOGUE AFUA_7G05090)-RELATED"/>
    <property type="match status" value="1"/>
</dbReference>